<accession>A0A820KAK7</accession>
<evidence type="ECO:0000313" key="1">
    <source>
        <dbReference type="EMBL" id="CAF4340584.1"/>
    </source>
</evidence>
<proteinExistence type="predicted"/>
<feature type="non-terminal residue" evidence="1">
    <location>
        <position position="1"/>
    </location>
</feature>
<comment type="caution">
    <text evidence="1">The sequence shown here is derived from an EMBL/GenBank/DDBJ whole genome shotgun (WGS) entry which is preliminary data.</text>
</comment>
<reference evidence="1" key="1">
    <citation type="submission" date="2021-02" db="EMBL/GenBank/DDBJ databases">
        <authorList>
            <person name="Nowell W R."/>
        </authorList>
    </citation>
    <scope>NUCLEOTIDE SEQUENCE</scope>
</reference>
<dbReference type="Proteomes" id="UP000663844">
    <property type="component" value="Unassembled WGS sequence"/>
</dbReference>
<evidence type="ECO:0000313" key="2">
    <source>
        <dbReference type="Proteomes" id="UP000663844"/>
    </source>
</evidence>
<name>A0A820KAK7_9BILA</name>
<organism evidence="1 2">
    <name type="scientific">Adineta steineri</name>
    <dbReference type="NCBI Taxonomy" id="433720"/>
    <lineage>
        <taxon>Eukaryota</taxon>
        <taxon>Metazoa</taxon>
        <taxon>Spiralia</taxon>
        <taxon>Gnathifera</taxon>
        <taxon>Rotifera</taxon>
        <taxon>Eurotatoria</taxon>
        <taxon>Bdelloidea</taxon>
        <taxon>Adinetida</taxon>
        <taxon>Adinetidae</taxon>
        <taxon>Adineta</taxon>
    </lineage>
</organism>
<protein>
    <submittedName>
        <fullName evidence="1">Uncharacterized protein</fullName>
    </submittedName>
</protein>
<dbReference type="AlphaFoldDB" id="A0A820KAK7"/>
<gene>
    <name evidence="1" type="ORF">OXD698_LOCUS48208</name>
</gene>
<sequence length="64" mass="7447">RITSITKSTYLFVQQLISLKLLDLDNDEYEKIPHRYRTRVDADAAALELLCLSCDDEIGKQFEQ</sequence>
<dbReference type="EMBL" id="CAJOAZ010019843">
    <property type="protein sequence ID" value="CAF4340584.1"/>
    <property type="molecule type" value="Genomic_DNA"/>
</dbReference>